<keyword evidence="2" id="KW-0805">Transcription regulation</keyword>
<organism evidence="6 7">
    <name type="scientific">Alcaligenes endophyticus</name>
    <dbReference type="NCBI Taxonomy" id="1929088"/>
    <lineage>
        <taxon>Bacteria</taxon>
        <taxon>Pseudomonadati</taxon>
        <taxon>Pseudomonadota</taxon>
        <taxon>Betaproteobacteria</taxon>
        <taxon>Burkholderiales</taxon>
        <taxon>Alcaligenaceae</taxon>
        <taxon>Alcaligenes</taxon>
    </lineage>
</organism>
<evidence type="ECO:0000256" key="2">
    <source>
        <dbReference type="ARBA" id="ARBA00023015"/>
    </source>
</evidence>
<dbReference type="Gene3D" id="3.40.190.290">
    <property type="match status" value="1"/>
</dbReference>
<dbReference type="Proteomes" id="UP001168613">
    <property type="component" value="Unassembled WGS sequence"/>
</dbReference>
<reference evidence="6" key="1">
    <citation type="submission" date="2021-11" db="EMBL/GenBank/DDBJ databases">
        <title>Draft genome sequence of Alcaligenes endophyticus type strain CCUG 75668T.</title>
        <authorList>
            <person name="Salva-Serra F."/>
            <person name="Duran R.E."/>
            <person name="Seeger M."/>
            <person name="Moore E.R.B."/>
            <person name="Jaen-Luchoro D."/>
        </authorList>
    </citation>
    <scope>NUCLEOTIDE SEQUENCE</scope>
    <source>
        <strain evidence="6">CCUG 75668</strain>
    </source>
</reference>
<evidence type="ECO:0000256" key="3">
    <source>
        <dbReference type="ARBA" id="ARBA00023125"/>
    </source>
</evidence>
<evidence type="ECO:0000256" key="1">
    <source>
        <dbReference type="ARBA" id="ARBA00009437"/>
    </source>
</evidence>
<evidence type="ECO:0000313" key="7">
    <source>
        <dbReference type="Proteomes" id="UP001168613"/>
    </source>
</evidence>
<dbReference type="Pfam" id="PF03466">
    <property type="entry name" value="LysR_substrate"/>
    <property type="match status" value="1"/>
</dbReference>
<comment type="caution">
    <text evidence="6">The sequence shown here is derived from an EMBL/GenBank/DDBJ whole genome shotgun (WGS) entry which is preliminary data.</text>
</comment>
<dbReference type="SUPFAM" id="SSF46785">
    <property type="entry name" value="Winged helix' DNA-binding domain"/>
    <property type="match status" value="1"/>
</dbReference>
<dbReference type="PANTHER" id="PTHR30126">
    <property type="entry name" value="HTH-TYPE TRANSCRIPTIONAL REGULATOR"/>
    <property type="match status" value="1"/>
</dbReference>
<dbReference type="Gene3D" id="1.10.10.10">
    <property type="entry name" value="Winged helix-like DNA-binding domain superfamily/Winged helix DNA-binding domain"/>
    <property type="match status" value="1"/>
</dbReference>
<keyword evidence="4" id="KW-0804">Transcription</keyword>
<evidence type="ECO:0000259" key="5">
    <source>
        <dbReference type="PROSITE" id="PS50931"/>
    </source>
</evidence>
<keyword evidence="3" id="KW-0238">DNA-binding</keyword>
<comment type="similarity">
    <text evidence="1">Belongs to the LysR transcriptional regulatory family.</text>
</comment>
<dbReference type="RefSeq" id="WP_266124930.1">
    <property type="nucleotide sequence ID" value="NZ_JAJHNU010000001.1"/>
</dbReference>
<dbReference type="EMBL" id="JAJHNU010000001">
    <property type="protein sequence ID" value="MDN4121079.1"/>
    <property type="molecule type" value="Genomic_DNA"/>
</dbReference>
<dbReference type="InterPro" id="IPR036390">
    <property type="entry name" value="WH_DNA-bd_sf"/>
</dbReference>
<dbReference type="InterPro" id="IPR000847">
    <property type="entry name" value="LysR_HTH_N"/>
</dbReference>
<name>A0ABT8EIG2_9BURK</name>
<dbReference type="Pfam" id="PF00126">
    <property type="entry name" value="HTH_1"/>
    <property type="match status" value="1"/>
</dbReference>
<keyword evidence="7" id="KW-1185">Reference proteome</keyword>
<evidence type="ECO:0000313" key="6">
    <source>
        <dbReference type="EMBL" id="MDN4121079.1"/>
    </source>
</evidence>
<dbReference type="PANTHER" id="PTHR30126:SF5">
    <property type="entry name" value="HTH-TYPE TRANSCRIPTIONAL ACTIVATOR CMPR"/>
    <property type="match status" value="1"/>
</dbReference>
<dbReference type="InterPro" id="IPR011991">
    <property type="entry name" value="ArsR-like_HTH"/>
</dbReference>
<dbReference type="InterPro" id="IPR005119">
    <property type="entry name" value="LysR_subst-bd"/>
</dbReference>
<gene>
    <name evidence="6" type="ORF">LMS43_07240</name>
</gene>
<dbReference type="SUPFAM" id="SSF53850">
    <property type="entry name" value="Periplasmic binding protein-like II"/>
    <property type="match status" value="1"/>
</dbReference>
<dbReference type="InterPro" id="IPR036388">
    <property type="entry name" value="WH-like_DNA-bd_sf"/>
</dbReference>
<dbReference type="CDD" id="cd00090">
    <property type="entry name" value="HTH_ARSR"/>
    <property type="match status" value="1"/>
</dbReference>
<dbReference type="PRINTS" id="PR00039">
    <property type="entry name" value="HTHLYSR"/>
</dbReference>
<proteinExistence type="inferred from homology"/>
<sequence length="293" mass="32966">MLALELKSFHAIACTNSITRAAKELGISQPTVTSHLRQLEAKYGIELFYRRGKGVYLSEEGEHLLPQVEALLRQAAQVDFQLRDLRDLKKGKLRIGATGPYYIMGVLQQFVRTYPGVELTLSMDNSQRVLASLMDYQLDVIASSFLVEDERMQRILLASDPLVVVVRADHPLAHQPRVSTAELVSYPLLLRESGSMTRDLCLKVFKRAGQAPHRVLEMGSREAIGWAIARGMGASLLPLREVPPHTELRTIPLADISMHSYEYVYCLKERVHGHAIHAFLELVQHSVVQDPHL</sequence>
<dbReference type="PROSITE" id="PS50931">
    <property type="entry name" value="HTH_LYSR"/>
    <property type="match status" value="1"/>
</dbReference>
<accession>A0ABT8EIG2</accession>
<evidence type="ECO:0000256" key="4">
    <source>
        <dbReference type="ARBA" id="ARBA00023163"/>
    </source>
</evidence>
<feature type="domain" description="HTH lysR-type" evidence="5">
    <location>
        <begin position="1"/>
        <end position="58"/>
    </location>
</feature>
<dbReference type="CDD" id="cd05466">
    <property type="entry name" value="PBP2_LTTR_substrate"/>
    <property type="match status" value="1"/>
</dbReference>
<protein>
    <submittedName>
        <fullName evidence="6">LysR family transcriptional regulator</fullName>
    </submittedName>
</protein>